<feature type="domain" description="AMP-binding enzyme C-terminal" evidence="2">
    <location>
        <begin position="488"/>
        <end position="571"/>
    </location>
</feature>
<reference evidence="3 4" key="1">
    <citation type="submission" date="2023-01" db="EMBL/GenBank/DDBJ databases">
        <title>Analysis of 21 Apiospora genomes using comparative genomics revels a genus with tremendous synthesis potential of carbohydrate active enzymes and secondary metabolites.</title>
        <authorList>
            <person name="Sorensen T."/>
        </authorList>
    </citation>
    <scope>NUCLEOTIDE SEQUENCE [LARGE SCALE GENOMIC DNA]</scope>
    <source>
        <strain evidence="3 4">CBS 20057</strain>
    </source>
</reference>
<dbReference type="Gene3D" id="3.30.300.30">
    <property type="match status" value="1"/>
</dbReference>
<dbReference type="GO" id="GO:0016874">
    <property type="term" value="F:ligase activity"/>
    <property type="evidence" value="ECO:0007669"/>
    <property type="project" value="UniProtKB-KW"/>
</dbReference>
<dbReference type="InterPro" id="IPR025110">
    <property type="entry name" value="AMP-bd_C"/>
</dbReference>
<dbReference type="Pfam" id="PF00501">
    <property type="entry name" value="AMP-binding"/>
    <property type="match status" value="1"/>
</dbReference>
<keyword evidence="3" id="KW-0436">Ligase</keyword>
<dbReference type="SUPFAM" id="SSF56801">
    <property type="entry name" value="Acetyl-CoA synthetase-like"/>
    <property type="match status" value="1"/>
</dbReference>
<evidence type="ECO:0000313" key="3">
    <source>
        <dbReference type="EMBL" id="KAK8040517.1"/>
    </source>
</evidence>
<dbReference type="InterPro" id="IPR020845">
    <property type="entry name" value="AMP-binding_CS"/>
</dbReference>
<dbReference type="InterPro" id="IPR042099">
    <property type="entry name" value="ANL_N_sf"/>
</dbReference>
<evidence type="ECO:0000259" key="1">
    <source>
        <dbReference type="Pfam" id="PF00501"/>
    </source>
</evidence>
<protein>
    <submittedName>
        <fullName evidence="3">4-coumarate- ligase</fullName>
    </submittedName>
</protein>
<dbReference type="Gene3D" id="3.40.50.12780">
    <property type="entry name" value="N-terminal domain of ligase-like"/>
    <property type="match status" value="1"/>
</dbReference>
<dbReference type="EMBL" id="JAQQWI010000001">
    <property type="protein sequence ID" value="KAK8040517.1"/>
    <property type="molecule type" value="Genomic_DNA"/>
</dbReference>
<accession>A0ABR1T1R9</accession>
<dbReference type="InterPro" id="IPR045851">
    <property type="entry name" value="AMP-bd_C_sf"/>
</dbReference>
<evidence type="ECO:0000313" key="4">
    <source>
        <dbReference type="Proteomes" id="UP001396898"/>
    </source>
</evidence>
<dbReference type="Proteomes" id="UP001396898">
    <property type="component" value="Unassembled WGS sequence"/>
</dbReference>
<comment type="caution">
    <text evidence="3">The sequence shown here is derived from an EMBL/GenBank/DDBJ whole genome shotgun (WGS) entry which is preliminary data.</text>
</comment>
<keyword evidence="4" id="KW-1185">Reference proteome</keyword>
<proteinExistence type="predicted"/>
<dbReference type="PROSITE" id="PS00455">
    <property type="entry name" value="AMP_BINDING"/>
    <property type="match status" value="1"/>
</dbReference>
<dbReference type="PANTHER" id="PTHR24096">
    <property type="entry name" value="LONG-CHAIN-FATTY-ACID--COA LIGASE"/>
    <property type="match status" value="1"/>
</dbReference>
<dbReference type="InterPro" id="IPR000873">
    <property type="entry name" value="AMP-dep_synth/lig_dom"/>
</dbReference>
<evidence type="ECO:0000259" key="2">
    <source>
        <dbReference type="Pfam" id="PF13193"/>
    </source>
</evidence>
<sequence>MIFHPPSWVPKLPFDPPNTISIGEFWSEERYGRQSIASSRDPFVCGVTGKAYSTSEMRERYELLARTLSNRLGWGVNEDTPWDKVVCVHSLNSIDYIMSTFAIHRLNGIATPANAAYSPSELEFQLRSSGAKAVITCVPLLDTALKAAKAVGIAPDRIFIMQTGGASSEGLSYKTLDELIDEGRSLAPLESPAWTKGQGTRQVAYISYSSGTSGLPKGVMISHLNVIANIMQLRWFESVGRKQKGVETQVGLGVLPLSHIYGLIVIALSGIYRGDQIVILPRFELGGLLECIQRFKINQLFLVPPIIIQLLRNQTLCRKYDLSSVRYVYTGAAPLGVETHEEVVKSFPGWQVGQGYGMTETATVVLSSGENDILVGAAGSLVTACLAKIIDTDTGRPIEVTGEDGEEEKRGELLLQSPSISLGYLNNERATAEAFIWDEDGRWIRTGDVAVVRRSEAGHQHFAIVDRIKELIKVKITQTQGHQVAPAELEAHLLTHPFVNDCTVIPVPDERAGEVPKAFVVKSPTAAAEGRSDEEITQAICKHVEDHKAHYKWLKGGVAFIDAVPKSPSGKILRRVLRDKERDERRTKGSKL</sequence>
<organism evidence="3 4">
    <name type="scientific">Apiospora marii</name>
    <dbReference type="NCBI Taxonomy" id="335849"/>
    <lineage>
        <taxon>Eukaryota</taxon>
        <taxon>Fungi</taxon>
        <taxon>Dikarya</taxon>
        <taxon>Ascomycota</taxon>
        <taxon>Pezizomycotina</taxon>
        <taxon>Sordariomycetes</taxon>
        <taxon>Xylariomycetidae</taxon>
        <taxon>Amphisphaeriales</taxon>
        <taxon>Apiosporaceae</taxon>
        <taxon>Apiospora</taxon>
    </lineage>
</organism>
<feature type="domain" description="AMP-dependent synthetase/ligase" evidence="1">
    <location>
        <begin position="47"/>
        <end position="425"/>
    </location>
</feature>
<dbReference type="Pfam" id="PF13193">
    <property type="entry name" value="AMP-binding_C"/>
    <property type="match status" value="1"/>
</dbReference>
<name>A0ABR1T1R9_9PEZI</name>
<gene>
    <name evidence="3" type="ORF">PG991_000305</name>
</gene>
<dbReference type="PANTHER" id="PTHR24096:SF422">
    <property type="entry name" value="BCDNA.GH02901"/>
    <property type="match status" value="1"/>
</dbReference>